<protein>
    <recommendedName>
        <fullName evidence="3">DNA-binding protein</fullName>
    </recommendedName>
</protein>
<evidence type="ECO:0000313" key="1">
    <source>
        <dbReference type="EMBL" id="AEA67120.1"/>
    </source>
</evidence>
<sequence length="267" mass="29075">MIRPTHPKKEIEEALRHAEGQGWCIEVGGSHAWGRVYCPYNDETCRCGEFCITSIWCTPKNPGNHARACDASWTIALRIAIGVRLMTMLSNRTMDYIFTLKYQLADDGCAMDELIERLGEAGCDDALVGIGQPGRLALEFTRDAPDAVKAVLSALADVHRAVPSVKLIEVAPDLVGLTDVAEIVGVSRQNMRKLMLAHPGSFPTPVHEGSASIWHLADVLTWLQAKGSYSLTKNVLDVAQVALQVNVAKEGRRLPGMACEELEALVG</sequence>
<dbReference type="Proteomes" id="UP000006692">
    <property type="component" value="Chromosome"/>
</dbReference>
<reference evidence="1 2" key="1">
    <citation type="journal article" date="2011" name="J. Bacteriol.">
        <title>Complete genome sequence of a beneficial plant root-associated bacterium, Pseudomonas brassicacearum.</title>
        <authorList>
            <person name="Ortet P."/>
            <person name="Barakat M."/>
            <person name="Lalaouna D."/>
            <person name="Fochesato S."/>
            <person name="Barbe V."/>
            <person name="Vacherie B."/>
            <person name="Santaella C."/>
            <person name="Heulin T."/>
            <person name="Achouak W."/>
        </authorList>
    </citation>
    <scope>NUCLEOTIDE SEQUENCE [LARGE SCALE GENOMIC DNA]</scope>
    <source>
        <strain evidence="1 2">NFM421</strain>
    </source>
</reference>
<evidence type="ECO:0008006" key="3">
    <source>
        <dbReference type="Google" id="ProtNLM"/>
    </source>
</evidence>
<gene>
    <name evidence="1" type="ORF">PSEBR_a951</name>
</gene>
<organism evidence="1 2">
    <name type="scientific">Pseudomonas brassicacearum (strain NFM421)</name>
    <dbReference type="NCBI Taxonomy" id="994484"/>
    <lineage>
        <taxon>Bacteria</taxon>
        <taxon>Pseudomonadati</taxon>
        <taxon>Pseudomonadota</taxon>
        <taxon>Gammaproteobacteria</taxon>
        <taxon>Pseudomonadales</taxon>
        <taxon>Pseudomonadaceae</taxon>
        <taxon>Pseudomonas</taxon>
    </lineage>
</organism>
<dbReference type="STRING" id="994484.PSEBR_a951"/>
<dbReference type="AlphaFoldDB" id="F2K8G4"/>
<dbReference type="EMBL" id="CP002585">
    <property type="protein sequence ID" value="AEA67120.1"/>
    <property type="molecule type" value="Genomic_DNA"/>
</dbReference>
<dbReference type="KEGG" id="pba:PSEBR_a951"/>
<name>F2K8G4_PSEBN</name>
<evidence type="ECO:0000313" key="2">
    <source>
        <dbReference type="Proteomes" id="UP000006692"/>
    </source>
</evidence>
<accession>F2K8G4</accession>
<dbReference type="HOGENOM" id="CLU_089912_1_0_6"/>
<reference key="2">
    <citation type="submission" date="2011-03" db="EMBL/GenBank/DDBJ databases">
        <title>Complete Genome Sequence of a beneficial plant roots-associated bacterium Pseudomonas brassicacearum.</title>
        <authorList>
            <person name="Ortet P."/>
            <person name="Barakat M."/>
            <person name="Lalaouna D."/>
            <person name="Fochesato S."/>
            <person name="Barbe V."/>
            <person name="Santaella C."/>
            <person name="Heulin T."/>
            <person name="Achouak W."/>
        </authorList>
    </citation>
    <scope>NUCLEOTIDE SEQUENCE</scope>
    <source>
        <strain>NFM421</strain>
    </source>
</reference>
<proteinExistence type="predicted"/>